<dbReference type="InterPro" id="IPR039294">
    <property type="entry name" value="EIF1AD"/>
</dbReference>
<dbReference type="InterPro" id="IPR006196">
    <property type="entry name" value="RNA-binding_domain_S1_IF1"/>
</dbReference>
<dbReference type="Proteomes" id="UP000233524">
    <property type="component" value="Unassembled WGS sequence"/>
</dbReference>
<protein>
    <recommendedName>
        <fullName evidence="4">S1-like domain-containing protein</fullName>
    </recommendedName>
</protein>
<dbReference type="InParanoid" id="A0A2N3NA29"/>
<evidence type="ECO:0000259" key="4">
    <source>
        <dbReference type="Pfam" id="PF01176"/>
    </source>
</evidence>
<feature type="region of interest" description="Disordered" evidence="3">
    <location>
        <begin position="109"/>
        <end position="136"/>
    </location>
</feature>
<dbReference type="OrthoDB" id="1738325at2759"/>
<dbReference type="Pfam" id="PF01176">
    <property type="entry name" value="eIF-1a"/>
    <property type="match status" value="1"/>
</dbReference>
<comment type="similarity">
    <text evidence="1">Belongs to the EIF1AD family.</text>
</comment>
<keyword evidence="6" id="KW-1185">Reference proteome</keyword>
<feature type="domain" description="S1-like" evidence="4">
    <location>
        <begin position="25"/>
        <end position="90"/>
    </location>
</feature>
<keyword evidence="2" id="KW-0694">RNA-binding</keyword>
<dbReference type="AlphaFoldDB" id="A0A2N3NA29"/>
<dbReference type="SUPFAM" id="SSF50249">
    <property type="entry name" value="Nucleic acid-binding proteins"/>
    <property type="match status" value="1"/>
</dbReference>
<sequence length="136" mass="15526">MPPRSKAQITRALDSLSPPDALEANQIIARVDKSLGHSRYSCQLPNKSLVVVELDERFRQTVWVERGNYVLLERYAASQVEDEAVGKIINIAKDEKAWRKMPYWPKEFPKFQYPESDDEDDSNAGKMPPSDSEDDA</sequence>
<dbReference type="STRING" id="41688.A0A2N3NA29"/>
<organism evidence="5 6">
    <name type="scientific">Lomentospora prolificans</name>
    <dbReference type="NCBI Taxonomy" id="41688"/>
    <lineage>
        <taxon>Eukaryota</taxon>
        <taxon>Fungi</taxon>
        <taxon>Dikarya</taxon>
        <taxon>Ascomycota</taxon>
        <taxon>Pezizomycotina</taxon>
        <taxon>Sordariomycetes</taxon>
        <taxon>Hypocreomycetidae</taxon>
        <taxon>Microascales</taxon>
        <taxon>Microascaceae</taxon>
        <taxon>Lomentospora</taxon>
    </lineage>
</organism>
<gene>
    <name evidence="5" type="ORF">jhhlp_003912</name>
</gene>
<name>A0A2N3NA29_9PEZI</name>
<evidence type="ECO:0000256" key="3">
    <source>
        <dbReference type="SAM" id="MobiDB-lite"/>
    </source>
</evidence>
<dbReference type="GO" id="GO:0003723">
    <property type="term" value="F:RNA binding"/>
    <property type="evidence" value="ECO:0007669"/>
    <property type="project" value="UniProtKB-KW"/>
</dbReference>
<dbReference type="SMART" id="SM00652">
    <property type="entry name" value="eIF1a"/>
    <property type="match status" value="1"/>
</dbReference>
<comment type="caution">
    <text evidence="5">The sequence shown here is derived from an EMBL/GenBank/DDBJ whole genome shotgun (WGS) entry which is preliminary data.</text>
</comment>
<evidence type="ECO:0000256" key="2">
    <source>
        <dbReference type="ARBA" id="ARBA00022884"/>
    </source>
</evidence>
<accession>A0A2N3NA29</accession>
<dbReference type="PANTHER" id="PTHR21641">
    <property type="entry name" value="TRANSLATION INITIATION FACTOR-RELATED"/>
    <property type="match status" value="1"/>
</dbReference>
<proteinExistence type="inferred from homology"/>
<reference evidence="5 6" key="1">
    <citation type="journal article" date="2017" name="G3 (Bethesda)">
        <title>First Draft Genome Sequence of the Pathogenic Fungus Lomentospora prolificans (Formerly Scedosporium prolificans).</title>
        <authorList>
            <person name="Luo R."/>
            <person name="Zimin A."/>
            <person name="Workman R."/>
            <person name="Fan Y."/>
            <person name="Pertea G."/>
            <person name="Grossman N."/>
            <person name="Wear M.P."/>
            <person name="Jia B."/>
            <person name="Miller H."/>
            <person name="Casadevall A."/>
            <person name="Timp W."/>
            <person name="Zhang S.X."/>
            <person name="Salzberg S.L."/>
        </authorList>
    </citation>
    <scope>NUCLEOTIDE SEQUENCE [LARGE SCALE GENOMIC DNA]</scope>
    <source>
        <strain evidence="5 6">JHH-5317</strain>
    </source>
</reference>
<dbReference type="GO" id="GO:0003743">
    <property type="term" value="F:translation initiation factor activity"/>
    <property type="evidence" value="ECO:0007669"/>
    <property type="project" value="InterPro"/>
</dbReference>
<dbReference type="EMBL" id="NLAX01000010">
    <property type="protein sequence ID" value="PKS09298.1"/>
    <property type="molecule type" value="Genomic_DNA"/>
</dbReference>
<evidence type="ECO:0000313" key="5">
    <source>
        <dbReference type="EMBL" id="PKS09298.1"/>
    </source>
</evidence>
<dbReference type="VEuPathDB" id="FungiDB:jhhlp_003912"/>
<dbReference type="GO" id="GO:0005634">
    <property type="term" value="C:nucleus"/>
    <property type="evidence" value="ECO:0007669"/>
    <property type="project" value="TreeGrafter"/>
</dbReference>
<dbReference type="PANTHER" id="PTHR21641:SF0">
    <property type="entry name" value="RNA-BINDING PROTEIN EIF1AD-RELATED"/>
    <property type="match status" value="1"/>
</dbReference>
<dbReference type="InterPro" id="IPR001253">
    <property type="entry name" value="TIF_eIF-1A"/>
</dbReference>
<dbReference type="InterPro" id="IPR012340">
    <property type="entry name" value="NA-bd_OB-fold"/>
</dbReference>
<evidence type="ECO:0000256" key="1">
    <source>
        <dbReference type="ARBA" id="ARBA00007340"/>
    </source>
</evidence>
<dbReference type="Gene3D" id="2.40.50.140">
    <property type="entry name" value="Nucleic acid-binding proteins"/>
    <property type="match status" value="1"/>
</dbReference>
<evidence type="ECO:0000313" key="6">
    <source>
        <dbReference type="Proteomes" id="UP000233524"/>
    </source>
</evidence>